<keyword evidence="13" id="KW-1185">Reference proteome</keyword>
<dbReference type="Proteomes" id="UP001056834">
    <property type="component" value="Chromosome"/>
</dbReference>
<dbReference type="InterPro" id="IPR019987">
    <property type="entry name" value="GTP-bd_ribosome_bio_YsxC"/>
</dbReference>
<evidence type="ECO:0000256" key="9">
    <source>
        <dbReference type="ARBA" id="ARBA00023306"/>
    </source>
</evidence>
<evidence type="ECO:0000256" key="7">
    <source>
        <dbReference type="ARBA" id="ARBA00023134"/>
    </source>
</evidence>
<evidence type="ECO:0000259" key="11">
    <source>
        <dbReference type="PROSITE" id="PS51706"/>
    </source>
</evidence>
<evidence type="ECO:0000256" key="10">
    <source>
        <dbReference type="HAMAP-Rule" id="MF_00321"/>
    </source>
</evidence>
<dbReference type="InterPro" id="IPR005225">
    <property type="entry name" value="Small_GTP-bd"/>
</dbReference>
<evidence type="ECO:0000256" key="2">
    <source>
        <dbReference type="ARBA" id="ARBA00009638"/>
    </source>
</evidence>
<dbReference type="PANTHER" id="PTHR11649:SF13">
    <property type="entry name" value="ENGB-TYPE G DOMAIN-CONTAINING PROTEIN"/>
    <property type="match status" value="1"/>
</dbReference>
<dbReference type="Gene3D" id="3.40.50.300">
    <property type="entry name" value="P-loop containing nucleotide triphosphate hydrolases"/>
    <property type="match status" value="1"/>
</dbReference>
<accession>A0ABY4SXT5</accession>
<evidence type="ECO:0000313" key="13">
    <source>
        <dbReference type="Proteomes" id="UP001056834"/>
    </source>
</evidence>
<feature type="domain" description="EngB-type G" evidence="11">
    <location>
        <begin position="26"/>
        <end position="199"/>
    </location>
</feature>
<name>A0ABY4SXT5_9ENTR</name>
<keyword evidence="8 10" id="KW-0717">Septation</keyword>
<dbReference type="SUPFAM" id="SSF52540">
    <property type="entry name" value="P-loop containing nucleoside triphosphate hydrolases"/>
    <property type="match status" value="1"/>
</dbReference>
<evidence type="ECO:0000256" key="5">
    <source>
        <dbReference type="ARBA" id="ARBA00022741"/>
    </source>
</evidence>
<dbReference type="NCBIfam" id="TIGR03598">
    <property type="entry name" value="GTPase_YsxC"/>
    <property type="match status" value="1"/>
</dbReference>
<dbReference type="NCBIfam" id="TIGR00231">
    <property type="entry name" value="small_GTP"/>
    <property type="match status" value="1"/>
</dbReference>
<evidence type="ECO:0000256" key="3">
    <source>
        <dbReference type="ARBA" id="ARBA00022618"/>
    </source>
</evidence>
<gene>
    <name evidence="12" type="primary">yihA</name>
    <name evidence="10" type="synonym">engB</name>
    <name evidence="12" type="ORF">M9405_03045</name>
</gene>
<sequence length="199" mass="22926">MYNYNATRFFMSVPKIYRLSNNKNIMGIEVAFVGYSNSGKSSVINALTGKKKLTKVSKNPGCTRFINFFEVQLGVYLIDFPGYGYSNDNTIQKDYWNHVIYEYLKKISVKGLIVVIDIRRSIRSLDKKIIEKALLMNIPILVLLNKSDKISKNTLCIMSKKIIKDCQSIFSTDIQVEIFSAVKKYGIFILHKILNNWLK</sequence>
<reference evidence="12" key="1">
    <citation type="submission" date="2022-05" db="EMBL/GenBank/DDBJ databases">
        <title>Impact of host demography and evolutionary history on endosymbiont molecular evolution: a test in carpenter ants (Genus Camponotus) and their Blochmannia endosymbionts.</title>
        <authorList>
            <person name="Manthey J.D."/>
            <person name="Giron J.C."/>
            <person name="Hruska J.P."/>
        </authorList>
    </citation>
    <scope>NUCLEOTIDE SEQUENCE</scope>
    <source>
        <strain evidence="12">C-006</strain>
    </source>
</reference>
<evidence type="ECO:0000313" key="12">
    <source>
        <dbReference type="EMBL" id="URJ25083.1"/>
    </source>
</evidence>
<organism evidence="12 13">
    <name type="scientific">Candidatus Blochmannia ocreatus</name>
    <name type="common">nom. nud.</name>
    <dbReference type="NCBI Taxonomy" id="251538"/>
    <lineage>
        <taxon>Bacteria</taxon>
        <taxon>Pseudomonadati</taxon>
        <taxon>Pseudomonadota</taxon>
        <taxon>Gammaproteobacteria</taxon>
        <taxon>Enterobacterales</taxon>
        <taxon>Enterobacteriaceae</taxon>
        <taxon>ant endosymbionts</taxon>
        <taxon>Candidatus Blochmanniella</taxon>
    </lineage>
</organism>
<dbReference type="InterPro" id="IPR006073">
    <property type="entry name" value="GTP-bd"/>
</dbReference>
<evidence type="ECO:0000256" key="4">
    <source>
        <dbReference type="ARBA" id="ARBA00022723"/>
    </source>
</evidence>
<keyword evidence="3 10" id="KW-0132">Cell division</keyword>
<keyword evidence="9 10" id="KW-0131">Cell cycle</keyword>
<dbReference type="PANTHER" id="PTHR11649">
    <property type="entry name" value="MSS1/TRME-RELATED GTP-BINDING PROTEIN"/>
    <property type="match status" value="1"/>
</dbReference>
<evidence type="ECO:0000256" key="8">
    <source>
        <dbReference type="ARBA" id="ARBA00023210"/>
    </source>
</evidence>
<dbReference type="EMBL" id="CP097762">
    <property type="protein sequence ID" value="URJ25083.1"/>
    <property type="molecule type" value="Genomic_DNA"/>
</dbReference>
<keyword evidence="5 10" id="KW-0547">Nucleotide-binding</keyword>
<dbReference type="RefSeq" id="WP_250223214.1">
    <property type="nucleotide sequence ID" value="NZ_CP097762.1"/>
</dbReference>
<evidence type="ECO:0000256" key="6">
    <source>
        <dbReference type="ARBA" id="ARBA00022842"/>
    </source>
</evidence>
<keyword evidence="6" id="KW-0460">Magnesium</keyword>
<proteinExistence type="inferred from homology"/>
<dbReference type="HAMAP" id="MF_00321">
    <property type="entry name" value="GTPase_EngB"/>
    <property type="match status" value="1"/>
</dbReference>
<dbReference type="CDD" id="cd01876">
    <property type="entry name" value="YihA_EngB"/>
    <property type="match status" value="1"/>
</dbReference>
<dbReference type="InterPro" id="IPR030393">
    <property type="entry name" value="G_ENGB_dom"/>
</dbReference>
<comment type="function">
    <text evidence="10">Necessary for normal cell division and for the maintenance of normal septation.</text>
</comment>
<dbReference type="PROSITE" id="PS51706">
    <property type="entry name" value="G_ENGB"/>
    <property type="match status" value="1"/>
</dbReference>
<keyword evidence="7 10" id="KW-0342">GTP-binding</keyword>
<evidence type="ECO:0000256" key="1">
    <source>
        <dbReference type="ARBA" id="ARBA00001946"/>
    </source>
</evidence>
<dbReference type="Pfam" id="PF01926">
    <property type="entry name" value="MMR_HSR1"/>
    <property type="match status" value="1"/>
</dbReference>
<keyword evidence="4" id="KW-0479">Metal-binding</keyword>
<protein>
    <recommendedName>
        <fullName evidence="10">Probable GTP-binding protein EngB</fullName>
    </recommendedName>
</protein>
<comment type="similarity">
    <text evidence="2 10">Belongs to the TRAFAC class TrmE-Era-EngA-EngB-Septin-like GTPase superfamily. EngB GTPase family.</text>
</comment>
<comment type="cofactor">
    <cofactor evidence="1">
        <name>Mg(2+)</name>
        <dbReference type="ChEBI" id="CHEBI:18420"/>
    </cofactor>
</comment>
<dbReference type="InterPro" id="IPR027417">
    <property type="entry name" value="P-loop_NTPase"/>
</dbReference>